<dbReference type="Pfam" id="PF13577">
    <property type="entry name" value="SnoaL_4"/>
    <property type="match status" value="1"/>
</dbReference>
<evidence type="ECO:0000313" key="3">
    <source>
        <dbReference type="Proteomes" id="UP001500622"/>
    </source>
</evidence>
<sequence length="165" mass="18523">MTTLTTEDRYAIRELYARYAWARSTADVEAFVELFTPGATVRDEGEQFDGAEGVRTYIDSWVRRRGSAGQQYWIMQQVLEGDAHSCSVRAFLMTPMLNPIGTPSMVYYRFGHLADRLVKDGRTWRLAEHVIEQWCGEVLAGFPDFQMVETATSPVDRTGPGGGGS</sequence>
<proteinExistence type="predicted"/>
<evidence type="ECO:0000313" key="2">
    <source>
        <dbReference type="EMBL" id="GAA4431077.1"/>
    </source>
</evidence>
<dbReference type="Proteomes" id="UP001500622">
    <property type="component" value="Unassembled WGS sequence"/>
</dbReference>
<dbReference type="InterPro" id="IPR037401">
    <property type="entry name" value="SnoaL-like"/>
</dbReference>
<organism evidence="2 3">
    <name type="scientific">Georgenia halophila</name>
    <dbReference type="NCBI Taxonomy" id="620889"/>
    <lineage>
        <taxon>Bacteria</taxon>
        <taxon>Bacillati</taxon>
        <taxon>Actinomycetota</taxon>
        <taxon>Actinomycetes</taxon>
        <taxon>Micrococcales</taxon>
        <taxon>Bogoriellaceae</taxon>
        <taxon>Georgenia</taxon>
    </lineage>
</organism>
<accession>A0ABP8LM81</accession>
<comment type="caution">
    <text evidence="2">The sequence shown here is derived from an EMBL/GenBank/DDBJ whole genome shotgun (WGS) entry which is preliminary data.</text>
</comment>
<name>A0ABP8LM81_9MICO</name>
<evidence type="ECO:0000259" key="1">
    <source>
        <dbReference type="Pfam" id="PF13577"/>
    </source>
</evidence>
<keyword evidence="3" id="KW-1185">Reference proteome</keyword>
<dbReference type="EMBL" id="BAABGN010000013">
    <property type="protein sequence ID" value="GAA4431077.1"/>
    <property type="molecule type" value="Genomic_DNA"/>
</dbReference>
<dbReference type="Gene3D" id="3.10.450.50">
    <property type="match status" value="1"/>
</dbReference>
<gene>
    <name evidence="2" type="ORF">GCM10023169_35250</name>
</gene>
<feature type="domain" description="SnoaL-like" evidence="1">
    <location>
        <begin position="6"/>
        <end position="128"/>
    </location>
</feature>
<dbReference type="RefSeq" id="WP_345217946.1">
    <property type="nucleotide sequence ID" value="NZ_BAABGN010000013.1"/>
</dbReference>
<dbReference type="SUPFAM" id="SSF54427">
    <property type="entry name" value="NTF2-like"/>
    <property type="match status" value="1"/>
</dbReference>
<reference evidence="3" key="1">
    <citation type="journal article" date="2019" name="Int. J. Syst. Evol. Microbiol.">
        <title>The Global Catalogue of Microorganisms (GCM) 10K type strain sequencing project: providing services to taxonomists for standard genome sequencing and annotation.</title>
        <authorList>
            <consortium name="The Broad Institute Genomics Platform"/>
            <consortium name="The Broad Institute Genome Sequencing Center for Infectious Disease"/>
            <person name="Wu L."/>
            <person name="Ma J."/>
        </authorList>
    </citation>
    <scope>NUCLEOTIDE SEQUENCE [LARGE SCALE GENOMIC DNA]</scope>
    <source>
        <strain evidence="3">JCM 17810</strain>
    </source>
</reference>
<protein>
    <recommendedName>
        <fullName evidence="1">SnoaL-like domain-containing protein</fullName>
    </recommendedName>
</protein>
<dbReference type="InterPro" id="IPR032710">
    <property type="entry name" value="NTF2-like_dom_sf"/>
</dbReference>